<feature type="zinc finger region" description="C3H1-type" evidence="2">
    <location>
        <begin position="174"/>
        <end position="199"/>
    </location>
</feature>
<feature type="repeat" description="ANK" evidence="1">
    <location>
        <begin position="35"/>
        <end position="59"/>
    </location>
</feature>
<dbReference type="SUPFAM" id="SSF48403">
    <property type="entry name" value="Ankyrin repeat"/>
    <property type="match status" value="1"/>
</dbReference>
<evidence type="ECO:0000256" key="1">
    <source>
        <dbReference type="PROSITE-ProRule" id="PRU00023"/>
    </source>
</evidence>
<feature type="domain" description="C3H1-type" evidence="4">
    <location>
        <begin position="405"/>
        <end position="432"/>
    </location>
</feature>
<name>F8PGD8_SERL3</name>
<evidence type="ECO:0000313" key="6">
    <source>
        <dbReference type="Proteomes" id="UP000008063"/>
    </source>
</evidence>
<dbReference type="PROSITE" id="PS50103">
    <property type="entry name" value="ZF_C3H1"/>
    <property type="match status" value="2"/>
</dbReference>
<evidence type="ECO:0000313" key="5">
    <source>
        <dbReference type="EMBL" id="EGO04845.1"/>
    </source>
</evidence>
<dbReference type="OrthoDB" id="20872at2759"/>
<feature type="compositionally biased region" description="Polar residues" evidence="3">
    <location>
        <begin position="482"/>
        <end position="494"/>
    </location>
</feature>
<feature type="compositionally biased region" description="Polar residues" evidence="3">
    <location>
        <begin position="532"/>
        <end position="541"/>
    </location>
</feature>
<sequence length="633" mass="68210">MVSALWHASADGNIQAVLDILKDAAPQDINISDHNGATPLIQAVKNAHLDVIKALLDKSLRFIFLSSHFLIFSFSDADVSFSPQQYTSDPIILDIIVSAHSENPHFAITPQDNNYPQDPNSDPAKRYYPVPPAPYPYYPGMPQPPPIPDGSIAYYPSLPLPDQSGPGNLPPPEIARFIPCRYFPACRYGSSCIFAHPQGPYYSGPMPPPPQYPPPYDHMAPHSYPPNYYGVPHPPPPVPSHINTPPSGPHNTPPNPPLIHARSGSDILSPVQGPFSPNQTPYGHMSPASSPYVHPGQAPIPLSIPALPPLHQPQSAHGPQSPQIMYHNVAHNGSASAPPFTVRSDPVALYPPQAVNIHSNFPDMNGGPKSPPMHASENGYGQVSNYRDSMGHHRRGSMRRGSLGGGRKPPCLFFPSGRCRNGDDCRFPHVLPDGPNVHHPSNFAGRGPRRGGAPNGFPPIEEKNSNTSAREVQETAHRQNGFEGSTRSQSTDAGSRSRYVQGLKSGHVPRVDKKTAQRQRVPNADDFPVLGGSTTPPSRGSASGGPLFNGLNGPTAAQILQAPPPLRKDNMKESVPSEQRPPRNVQDSKPVVEHNGVQTDVSHDNAITTKLPMSFAAITNGTPDVVKEVFVSA</sequence>
<protein>
    <recommendedName>
        <fullName evidence="4">C3H1-type domain-containing protein</fullName>
    </recommendedName>
</protein>
<feature type="region of interest" description="Disordered" evidence="3">
    <location>
        <begin position="235"/>
        <end position="324"/>
    </location>
</feature>
<dbReference type="EMBL" id="GL945474">
    <property type="protein sequence ID" value="EGO04845.1"/>
    <property type="molecule type" value="Genomic_DNA"/>
</dbReference>
<dbReference type="PROSITE" id="PS50297">
    <property type="entry name" value="ANK_REP_REGION"/>
    <property type="match status" value="1"/>
</dbReference>
<dbReference type="Gene3D" id="1.25.40.20">
    <property type="entry name" value="Ankyrin repeat-containing domain"/>
    <property type="match status" value="1"/>
</dbReference>
<dbReference type="HOGENOM" id="CLU_426496_0_0_1"/>
<organism evidence="6">
    <name type="scientific">Serpula lacrymans var. lacrymans (strain S7.3)</name>
    <name type="common">Dry rot fungus</name>
    <dbReference type="NCBI Taxonomy" id="936435"/>
    <lineage>
        <taxon>Eukaryota</taxon>
        <taxon>Fungi</taxon>
        <taxon>Dikarya</taxon>
        <taxon>Basidiomycota</taxon>
        <taxon>Agaricomycotina</taxon>
        <taxon>Agaricomycetes</taxon>
        <taxon>Agaricomycetidae</taxon>
        <taxon>Boletales</taxon>
        <taxon>Coniophorineae</taxon>
        <taxon>Serpulaceae</taxon>
        <taxon>Serpula</taxon>
    </lineage>
</organism>
<evidence type="ECO:0000256" key="2">
    <source>
        <dbReference type="PROSITE-ProRule" id="PRU00723"/>
    </source>
</evidence>
<feature type="region of interest" description="Disordered" evidence="3">
    <location>
        <begin position="433"/>
        <end position="596"/>
    </location>
</feature>
<keyword evidence="1" id="KW-0040">ANK repeat</keyword>
<dbReference type="PROSITE" id="PS50088">
    <property type="entry name" value="ANK_REPEAT"/>
    <property type="match status" value="1"/>
</dbReference>
<feature type="zinc finger region" description="C3H1-type" evidence="2">
    <location>
        <begin position="405"/>
        <end position="432"/>
    </location>
</feature>
<evidence type="ECO:0000259" key="4">
    <source>
        <dbReference type="PROSITE" id="PS50103"/>
    </source>
</evidence>
<dbReference type="AlphaFoldDB" id="F8PGD8"/>
<gene>
    <name evidence="5" type="ORF">SERLA73DRAFT_118646</name>
</gene>
<feature type="region of interest" description="Disordered" evidence="3">
    <location>
        <begin position="107"/>
        <end position="126"/>
    </location>
</feature>
<keyword evidence="2" id="KW-0863">Zinc-finger</keyword>
<dbReference type="InterPro" id="IPR036770">
    <property type="entry name" value="Ankyrin_rpt-contain_sf"/>
</dbReference>
<keyword evidence="6" id="KW-1185">Reference proteome</keyword>
<dbReference type="Proteomes" id="UP000008063">
    <property type="component" value="Unassembled WGS sequence"/>
</dbReference>
<dbReference type="OMA" id="RYGSSCM"/>
<dbReference type="Pfam" id="PF14608">
    <property type="entry name" value="zf-CCCH_2"/>
    <property type="match status" value="2"/>
</dbReference>
<feature type="compositionally biased region" description="Polar residues" evidence="3">
    <location>
        <begin position="312"/>
        <end position="323"/>
    </location>
</feature>
<proteinExistence type="predicted"/>
<keyword evidence="2" id="KW-0862">Zinc</keyword>
<dbReference type="STRING" id="936435.F8PGD8"/>
<dbReference type="InterPro" id="IPR002110">
    <property type="entry name" value="Ankyrin_rpt"/>
</dbReference>
<reference evidence="6" key="1">
    <citation type="journal article" date="2011" name="Science">
        <title>The plant cell wall-decomposing machinery underlies the functional diversity of forest fungi.</title>
        <authorList>
            <person name="Eastwood D.C."/>
            <person name="Floudas D."/>
            <person name="Binder M."/>
            <person name="Majcherczyk A."/>
            <person name="Schneider P."/>
            <person name="Aerts A."/>
            <person name="Asiegbu F.O."/>
            <person name="Baker S.E."/>
            <person name="Barry K."/>
            <person name="Bendiksby M."/>
            <person name="Blumentritt M."/>
            <person name="Coutinho P.M."/>
            <person name="Cullen D."/>
            <person name="de Vries R.P."/>
            <person name="Gathman A."/>
            <person name="Goodell B."/>
            <person name="Henrissat B."/>
            <person name="Ihrmark K."/>
            <person name="Kauserud H."/>
            <person name="Kohler A."/>
            <person name="LaButti K."/>
            <person name="Lapidus A."/>
            <person name="Lavin J.L."/>
            <person name="Lee Y.-H."/>
            <person name="Lindquist E."/>
            <person name="Lilly W."/>
            <person name="Lucas S."/>
            <person name="Morin E."/>
            <person name="Murat C."/>
            <person name="Oguiza J.A."/>
            <person name="Park J."/>
            <person name="Pisabarro A.G."/>
            <person name="Riley R."/>
            <person name="Rosling A."/>
            <person name="Salamov A."/>
            <person name="Schmidt O."/>
            <person name="Schmutz J."/>
            <person name="Skrede I."/>
            <person name="Stenlid J."/>
            <person name="Wiebenga A."/>
            <person name="Xie X."/>
            <person name="Kuees U."/>
            <person name="Hibbett D.S."/>
            <person name="Hoffmeister D."/>
            <person name="Hoegberg N."/>
            <person name="Martin F."/>
            <person name="Grigoriev I.V."/>
            <person name="Watkinson S.C."/>
        </authorList>
    </citation>
    <scope>NUCLEOTIDE SEQUENCE [LARGE SCALE GENOMIC DNA]</scope>
    <source>
        <strain evidence="6">strain S7.3</strain>
    </source>
</reference>
<dbReference type="InterPro" id="IPR000571">
    <property type="entry name" value="Znf_CCCH"/>
</dbReference>
<accession>F8PGD8</accession>
<evidence type="ECO:0000256" key="3">
    <source>
        <dbReference type="SAM" id="MobiDB-lite"/>
    </source>
</evidence>
<feature type="compositionally biased region" description="Polar residues" evidence="3">
    <location>
        <begin position="110"/>
        <end position="120"/>
    </location>
</feature>
<dbReference type="InParanoid" id="F8PGD8"/>
<feature type="domain" description="C3H1-type" evidence="4">
    <location>
        <begin position="174"/>
        <end position="199"/>
    </location>
</feature>
<dbReference type="SMART" id="SM00356">
    <property type="entry name" value="ZnF_C3H1"/>
    <property type="match status" value="2"/>
</dbReference>
<dbReference type="GO" id="GO:0010468">
    <property type="term" value="P:regulation of gene expression"/>
    <property type="evidence" value="ECO:0007669"/>
    <property type="project" value="UniProtKB-ARBA"/>
</dbReference>
<dbReference type="Pfam" id="PF12796">
    <property type="entry name" value="Ank_2"/>
    <property type="match status" value="1"/>
</dbReference>
<feature type="compositionally biased region" description="Pro residues" evidence="3">
    <location>
        <begin position="246"/>
        <end position="257"/>
    </location>
</feature>
<dbReference type="GO" id="GO:0008270">
    <property type="term" value="F:zinc ion binding"/>
    <property type="evidence" value="ECO:0007669"/>
    <property type="project" value="UniProtKB-KW"/>
</dbReference>
<keyword evidence="2" id="KW-0479">Metal-binding</keyword>